<name>A0A6P8SHX9_GEOSA</name>
<dbReference type="KEGG" id="gsh:117368663"/>
<dbReference type="InterPro" id="IPR029389">
    <property type="entry name" value="IZUMO"/>
</dbReference>
<dbReference type="RefSeq" id="XP_033818279.1">
    <property type="nucleotide sequence ID" value="XM_033962388.1"/>
</dbReference>
<reference evidence="6" key="1">
    <citation type="submission" date="2025-08" db="UniProtKB">
        <authorList>
            <consortium name="RefSeq"/>
        </authorList>
    </citation>
    <scope>IDENTIFICATION</scope>
</reference>
<dbReference type="AlphaFoldDB" id="A0A6P8SHX9"/>
<keyword evidence="3" id="KW-0812">Transmembrane</keyword>
<evidence type="ECO:0000256" key="2">
    <source>
        <dbReference type="ARBA" id="ARBA00022729"/>
    </source>
</evidence>
<dbReference type="InterPro" id="IPR042920">
    <property type="entry name" value="IZUMO2"/>
</dbReference>
<evidence type="ECO:0000256" key="3">
    <source>
        <dbReference type="SAM" id="Phobius"/>
    </source>
</evidence>
<keyword evidence="3" id="KW-1133">Transmembrane helix</keyword>
<evidence type="ECO:0000256" key="4">
    <source>
        <dbReference type="SAM" id="SignalP"/>
    </source>
</evidence>
<protein>
    <submittedName>
        <fullName evidence="6">Izumo sperm-egg fusion protein 2</fullName>
    </submittedName>
</protein>
<gene>
    <name evidence="6" type="primary">IZUMO2</name>
</gene>
<dbReference type="PANTHER" id="PTHR47745">
    <property type="entry name" value="IZUMO SPERM-EGG FUSION PROTEIN 2"/>
    <property type="match status" value="1"/>
</dbReference>
<dbReference type="PANTHER" id="PTHR47745:SF1">
    <property type="entry name" value="IZUMO SPERM-EGG FUSION PROTEIN 2"/>
    <property type="match status" value="1"/>
</dbReference>
<accession>A0A6P8SHX9</accession>
<keyword evidence="5" id="KW-1185">Reference proteome</keyword>
<dbReference type="OrthoDB" id="9895666at2759"/>
<dbReference type="GeneID" id="117368663"/>
<organism evidence="5 6">
    <name type="scientific">Geotrypetes seraphini</name>
    <name type="common">Gaboon caecilian</name>
    <name type="synonym">Caecilia seraphini</name>
    <dbReference type="NCBI Taxonomy" id="260995"/>
    <lineage>
        <taxon>Eukaryota</taxon>
        <taxon>Metazoa</taxon>
        <taxon>Chordata</taxon>
        <taxon>Craniata</taxon>
        <taxon>Vertebrata</taxon>
        <taxon>Euteleostomi</taxon>
        <taxon>Amphibia</taxon>
        <taxon>Gymnophiona</taxon>
        <taxon>Geotrypetes</taxon>
    </lineage>
</organism>
<comment type="similarity">
    <text evidence="1">Belongs to the Izumo family.</text>
</comment>
<feature type="signal peptide" evidence="4">
    <location>
        <begin position="1"/>
        <end position="25"/>
    </location>
</feature>
<sequence>MTVLECCSATIALLLLVCPVPWAFGCVQCNKNVTNGFAFLRQELVPVNIKDTALKGRAEQLLVGMEGPFFIDYAISHFTGKMDIDDYNQLVEEVKNMSVLMQRSQLTDQALLDALVEYRQNITLKMKIPLKNYHDKVCSKELCRNLIREVFDCTKCMMVKPHCLSKRQCSVDAQERITLRFNQKAEAAQLTRRGLITVSAMGVITFLVLLTIALTHKRNLKILETKAGDKRQKRITDSLEKIFDNLSQPYRERGMDIK</sequence>
<feature type="chain" id="PRO_5027538449" evidence="4">
    <location>
        <begin position="26"/>
        <end position="258"/>
    </location>
</feature>
<keyword evidence="2 4" id="KW-0732">Signal</keyword>
<keyword evidence="3" id="KW-0472">Membrane</keyword>
<dbReference type="Proteomes" id="UP000515159">
    <property type="component" value="Chromosome 10"/>
</dbReference>
<proteinExistence type="inferred from homology"/>
<dbReference type="CTD" id="126123"/>
<feature type="transmembrane region" description="Helical" evidence="3">
    <location>
        <begin position="194"/>
        <end position="214"/>
    </location>
</feature>
<evidence type="ECO:0000256" key="1">
    <source>
        <dbReference type="ARBA" id="ARBA00009633"/>
    </source>
</evidence>
<dbReference type="InParanoid" id="A0A6P8SHX9"/>
<evidence type="ECO:0000313" key="5">
    <source>
        <dbReference type="Proteomes" id="UP000515159"/>
    </source>
</evidence>
<evidence type="ECO:0000313" key="6">
    <source>
        <dbReference type="RefSeq" id="XP_033818279.1"/>
    </source>
</evidence>
<dbReference type="Pfam" id="PF15005">
    <property type="entry name" value="IZUMO"/>
    <property type="match status" value="1"/>
</dbReference>